<keyword evidence="4" id="KW-1185">Reference proteome</keyword>
<evidence type="ECO:0000256" key="1">
    <source>
        <dbReference type="ARBA" id="ARBA00022821"/>
    </source>
</evidence>
<evidence type="ECO:0000313" key="3">
    <source>
        <dbReference type="EMBL" id="KAF8712112.1"/>
    </source>
</evidence>
<evidence type="ECO:0000313" key="4">
    <source>
        <dbReference type="Proteomes" id="UP000636709"/>
    </source>
</evidence>
<dbReference type="OrthoDB" id="1534087at2759"/>
<sequence length="603" mass="68144">MFLVPFKKGQKNGSVILVTTRLPASAQIVKTTDQCIDLQGLDPGSFKDLFRAHAFGDKQSMDGHSELLKTGDKIVEKLKGSPLAAKTVGKLLKNNLDLGHWTRVLDSKESLKLSFDYLPFHLQQYFIYSALFPEDYKFGKEELIHFWIGLDVLHSNGQNKRIEDIGECYLIELVNHGFFKKEEDEHGRTYYIIHDLLHELAIKVSEGECLSICSSSNVRSVQIPPSIRHLSINVDDSSIKDKNTFDTCKEDFIVLGKRLKVENLHSLMLFGKEQSSFVKTFRELFSKAHALRFIFISGGKYKVEDLFQNFLSLFHLRYIRIQNKPWERSQPPKKISRFYHLKVLDLQGCNMCCDLPRHMSNLLKLHHFLVPDDQMHASILDIGHLLELHGSLNIDKLENIKGREEAEEAKLIQDTPEMLEHGSPFPPSCKLQSLETDDIAGVLAAPVCTLLSSSLTSLAFVSNMEMERFTKEQGATLQPLTSLQQLKLSNCSASHPPGLQTLTNLKTLHIRWCRSIRSLPKDNLPNSLRKLTISGCSSIRSLPKDGLPDSLLELEISFCPSIRALPKGGLPSSLQKLDVSYGNSEELTRQCRKLIGTIPIVEV</sequence>
<dbReference type="PANTHER" id="PTHR36766">
    <property type="entry name" value="PLANT BROAD-SPECTRUM MILDEW RESISTANCE PROTEIN RPW8"/>
    <property type="match status" value="1"/>
</dbReference>
<dbReference type="EMBL" id="JACEFO010001746">
    <property type="protein sequence ID" value="KAF8712112.1"/>
    <property type="molecule type" value="Genomic_DNA"/>
</dbReference>
<dbReference type="Pfam" id="PF23952">
    <property type="entry name" value="LRR_EndoS"/>
    <property type="match status" value="1"/>
</dbReference>
<name>A0A835BUY7_9POAL</name>
<dbReference type="Pfam" id="PF23559">
    <property type="entry name" value="WHD_DRP"/>
    <property type="match status" value="1"/>
</dbReference>
<dbReference type="Gene3D" id="3.80.10.10">
    <property type="entry name" value="Ribonuclease Inhibitor"/>
    <property type="match status" value="2"/>
</dbReference>
<accession>A0A835BUY7</accession>
<dbReference type="SUPFAM" id="SSF52058">
    <property type="entry name" value="L domain-like"/>
    <property type="match status" value="1"/>
</dbReference>
<dbReference type="InterPro" id="IPR036388">
    <property type="entry name" value="WH-like_DNA-bd_sf"/>
</dbReference>
<gene>
    <name evidence="3" type="ORF">HU200_028953</name>
</gene>
<dbReference type="GO" id="GO:0043531">
    <property type="term" value="F:ADP binding"/>
    <property type="evidence" value="ECO:0007669"/>
    <property type="project" value="InterPro"/>
</dbReference>
<reference evidence="3" key="1">
    <citation type="submission" date="2020-07" db="EMBL/GenBank/DDBJ databases">
        <title>Genome sequence and genetic diversity analysis of an under-domesticated orphan crop, white fonio (Digitaria exilis).</title>
        <authorList>
            <person name="Bennetzen J.L."/>
            <person name="Chen S."/>
            <person name="Ma X."/>
            <person name="Wang X."/>
            <person name="Yssel A.E.J."/>
            <person name="Chaluvadi S.R."/>
            <person name="Johnson M."/>
            <person name="Gangashetty P."/>
            <person name="Hamidou F."/>
            <person name="Sanogo M.D."/>
            <person name="Zwaenepoel A."/>
            <person name="Wallace J."/>
            <person name="Van De Peer Y."/>
            <person name="Van Deynze A."/>
        </authorList>
    </citation>
    <scope>NUCLEOTIDE SEQUENCE</scope>
    <source>
        <tissue evidence="3">Leaves</tissue>
    </source>
</reference>
<dbReference type="Gene3D" id="1.10.10.10">
    <property type="entry name" value="Winged helix-like DNA-binding domain superfamily/Winged helix DNA-binding domain"/>
    <property type="match status" value="1"/>
</dbReference>
<dbReference type="AlphaFoldDB" id="A0A835BUY7"/>
<dbReference type="Proteomes" id="UP000636709">
    <property type="component" value="Unassembled WGS sequence"/>
</dbReference>
<dbReference type="InterPro" id="IPR032675">
    <property type="entry name" value="LRR_dom_sf"/>
</dbReference>
<dbReference type="GO" id="GO:0006952">
    <property type="term" value="P:defense response"/>
    <property type="evidence" value="ECO:0007669"/>
    <property type="project" value="UniProtKB-KW"/>
</dbReference>
<organism evidence="3 4">
    <name type="scientific">Digitaria exilis</name>
    <dbReference type="NCBI Taxonomy" id="1010633"/>
    <lineage>
        <taxon>Eukaryota</taxon>
        <taxon>Viridiplantae</taxon>
        <taxon>Streptophyta</taxon>
        <taxon>Embryophyta</taxon>
        <taxon>Tracheophyta</taxon>
        <taxon>Spermatophyta</taxon>
        <taxon>Magnoliopsida</taxon>
        <taxon>Liliopsida</taxon>
        <taxon>Poales</taxon>
        <taxon>Poaceae</taxon>
        <taxon>PACMAD clade</taxon>
        <taxon>Panicoideae</taxon>
        <taxon>Panicodae</taxon>
        <taxon>Paniceae</taxon>
        <taxon>Anthephorinae</taxon>
        <taxon>Digitaria</taxon>
    </lineage>
</organism>
<protein>
    <recommendedName>
        <fullName evidence="2">Disease resistance protein winged helix domain-containing protein</fullName>
    </recommendedName>
</protein>
<evidence type="ECO:0000259" key="2">
    <source>
        <dbReference type="Pfam" id="PF23559"/>
    </source>
</evidence>
<dbReference type="InterPro" id="IPR058922">
    <property type="entry name" value="WHD_DRP"/>
</dbReference>
<feature type="domain" description="Disease resistance protein winged helix" evidence="2">
    <location>
        <begin position="131"/>
        <end position="201"/>
    </location>
</feature>
<keyword evidence="1" id="KW-0611">Plant defense</keyword>
<comment type="caution">
    <text evidence="3">The sequence shown here is derived from an EMBL/GenBank/DDBJ whole genome shotgun (WGS) entry which is preliminary data.</text>
</comment>
<dbReference type="InterPro" id="IPR027417">
    <property type="entry name" value="P-loop_NTPase"/>
</dbReference>
<proteinExistence type="predicted"/>
<dbReference type="PANTHER" id="PTHR36766:SF45">
    <property type="entry name" value="NB-ARC DOMAIN-CONTAINING PROTEIN"/>
    <property type="match status" value="1"/>
</dbReference>
<dbReference type="SUPFAM" id="SSF52540">
    <property type="entry name" value="P-loop containing nucleoside triphosphate hydrolases"/>
    <property type="match status" value="1"/>
</dbReference>